<gene>
    <name evidence="4" type="ORF">EBB79_14840</name>
</gene>
<feature type="repeat" description="ANK" evidence="3">
    <location>
        <begin position="84"/>
        <end position="116"/>
    </location>
</feature>
<keyword evidence="1" id="KW-0677">Repeat</keyword>
<dbReference type="PANTHER" id="PTHR24173">
    <property type="entry name" value="ANKYRIN REPEAT CONTAINING"/>
    <property type="match status" value="1"/>
</dbReference>
<dbReference type="AlphaFoldDB" id="A0A3T0N4S2"/>
<dbReference type="Gene3D" id="1.25.40.20">
    <property type="entry name" value="Ankyrin repeat-containing domain"/>
    <property type="match status" value="1"/>
</dbReference>
<keyword evidence="5" id="KW-1185">Reference proteome</keyword>
<evidence type="ECO:0000256" key="3">
    <source>
        <dbReference type="PROSITE-ProRule" id="PRU00023"/>
    </source>
</evidence>
<protein>
    <submittedName>
        <fullName evidence="4">Ankyrin repeat domain-containing protein</fullName>
    </submittedName>
</protein>
<dbReference type="RefSeq" id="WP_127749570.1">
    <property type="nucleotide sequence ID" value="NZ_CP033219.1"/>
</dbReference>
<feature type="repeat" description="ANK" evidence="3">
    <location>
        <begin position="117"/>
        <end position="149"/>
    </location>
</feature>
<proteinExistence type="predicted"/>
<name>A0A3T0N4S2_9RHOB</name>
<dbReference type="PROSITE" id="PS50088">
    <property type="entry name" value="ANK_REPEAT"/>
    <property type="match status" value="4"/>
</dbReference>
<feature type="repeat" description="ANK" evidence="3">
    <location>
        <begin position="150"/>
        <end position="182"/>
    </location>
</feature>
<dbReference type="EMBL" id="CP033219">
    <property type="protein sequence ID" value="AZV79018.1"/>
    <property type="molecule type" value="Genomic_DNA"/>
</dbReference>
<dbReference type="SUPFAM" id="SSF48403">
    <property type="entry name" value="Ankyrin repeat"/>
    <property type="match status" value="1"/>
</dbReference>
<evidence type="ECO:0000256" key="2">
    <source>
        <dbReference type="ARBA" id="ARBA00023043"/>
    </source>
</evidence>
<feature type="repeat" description="ANK" evidence="3">
    <location>
        <begin position="183"/>
        <end position="215"/>
    </location>
</feature>
<dbReference type="KEGG" id="sedi:EBB79_14840"/>
<dbReference type="PANTHER" id="PTHR24173:SF74">
    <property type="entry name" value="ANKYRIN REPEAT DOMAIN-CONTAINING PROTEIN 16"/>
    <property type="match status" value="1"/>
</dbReference>
<dbReference type="Pfam" id="PF12796">
    <property type="entry name" value="Ank_2"/>
    <property type="match status" value="1"/>
</dbReference>
<organism evidence="4 5">
    <name type="scientific">Parasedimentitalea marina</name>
    <dbReference type="NCBI Taxonomy" id="2483033"/>
    <lineage>
        <taxon>Bacteria</taxon>
        <taxon>Pseudomonadati</taxon>
        <taxon>Pseudomonadota</taxon>
        <taxon>Alphaproteobacteria</taxon>
        <taxon>Rhodobacterales</taxon>
        <taxon>Paracoccaceae</taxon>
        <taxon>Parasedimentitalea</taxon>
    </lineage>
</organism>
<evidence type="ECO:0000313" key="5">
    <source>
        <dbReference type="Proteomes" id="UP000283063"/>
    </source>
</evidence>
<dbReference type="OrthoDB" id="9814204at2"/>
<dbReference type="InterPro" id="IPR002110">
    <property type="entry name" value="Ankyrin_rpt"/>
</dbReference>
<sequence length="251" mass="26288">MTKIASDISAAGGLSNDEKRLFREIASGHDEALGVAIPAIESACPASVVRLSRALLFAVHCDALSASKQLVRHGARLEVRDQALWRTPLIIAGSLGSTQMVGFLLEAGADVHAEDDFGNTALCVASETDSTALIELLIAHGSDPEHRNDLGWTPLISASAIGNLKTVNALIKQGANLESRAVLGWTPLIVASQSGSADVVSRLLELGARRDAIDCFGRTALLASQEGQATTEILMCSAACSHAEGCKSMKF</sequence>
<dbReference type="InterPro" id="IPR036770">
    <property type="entry name" value="Ankyrin_rpt-contain_sf"/>
</dbReference>
<keyword evidence="2 3" id="KW-0040">ANK repeat</keyword>
<evidence type="ECO:0000256" key="1">
    <source>
        <dbReference type="ARBA" id="ARBA00022737"/>
    </source>
</evidence>
<dbReference type="SMART" id="SM00248">
    <property type="entry name" value="ANK"/>
    <property type="match status" value="5"/>
</dbReference>
<evidence type="ECO:0000313" key="4">
    <source>
        <dbReference type="EMBL" id="AZV79018.1"/>
    </source>
</evidence>
<dbReference type="Pfam" id="PF00023">
    <property type="entry name" value="Ank"/>
    <property type="match status" value="1"/>
</dbReference>
<dbReference type="PROSITE" id="PS50297">
    <property type="entry name" value="ANK_REP_REGION"/>
    <property type="match status" value="3"/>
</dbReference>
<accession>A0A3T0N4S2</accession>
<reference evidence="4 5" key="1">
    <citation type="submission" date="2018-10" db="EMBL/GenBank/DDBJ databases">
        <title>Parasedimentitalea marina sp. nov., a psychrophilic bacterium isolated from deep seawater of the New Britain Trench.</title>
        <authorList>
            <person name="Cao J."/>
        </authorList>
    </citation>
    <scope>NUCLEOTIDE SEQUENCE [LARGE SCALE GENOMIC DNA]</scope>
    <source>
        <strain evidence="4 5">W43</strain>
    </source>
</reference>
<dbReference type="Proteomes" id="UP000283063">
    <property type="component" value="Chromosome"/>
</dbReference>